<name>A0ABV1DCT4_9FIRM</name>
<dbReference type="EMBL" id="JBBMFM010000159">
    <property type="protein sequence ID" value="MEQ2428196.1"/>
    <property type="molecule type" value="Genomic_DNA"/>
</dbReference>
<organism evidence="1 2">
    <name type="scientific">Enterocloster hominis</name>
    <name type="common">ex Hitch et al. 2024</name>
    <dbReference type="NCBI Taxonomy" id="1917870"/>
    <lineage>
        <taxon>Bacteria</taxon>
        <taxon>Bacillati</taxon>
        <taxon>Bacillota</taxon>
        <taxon>Clostridia</taxon>
        <taxon>Lachnospirales</taxon>
        <taxon>Lachnospiraceae</taxon>
        <taxon>Enterocloster</taxon>
    </lineage>
</organism>
<sequence length="76" mass="8596">RNLMNILLEKYKSSANFQSEGFFGDTHDALEQIQLLDTESQDRRKILLGKPDKQQAALLPTKGQPVVVFHTLPCGR</sequence>
<accession>A0ABV1DCT4</accession>
<proteinExistence type="predicted"/>
<gene>
    <name evidence="1" type="ORF">WMQ36_24865</name>
</gene>
<feature type="non-terminal residue" evidence="1">
    <location>
        <position position="1"/>
    </location>
</feature>
<dbReference type="Proteomes" id="UP001454086">
    <property type="component" value="Unassembled WGS sequence"/>
</dbReference>
<comment type="caution">
    <text evidence="1">The sequence shown here is derived from an EMBL/GenBank/DDBJ whole genome shotgun (WGS) entry which is preliminary data.</text>
</comment>
<evidence type="ECO:0000313" key="1">
    <source>
        <dbReference type="EMBL" id="MEQ2428196.1"/>
    </source>
</evidence>
<keyword evidence="2" id="KW-1185">Reference proteome</keyword>
<dbReference type="RefSeq" id="WP_349118672.1">
    <property type="nucleotide sequence ID" value="NZ_JBBMFM010000159.1"/>
</dbReference>
<evidence type="ECO:0000313" key="2">
    <source>
        <dbReference type="Proteomes" id="UP001454086"/>
    </source>
</evidence>
<protein>
    <submittedName>
        <fullName evidence="1">Uncharacterized protein</fullName>
    </submittedName>
</protein>
<reference evidence="1 2" key="1">
    <citation type="submission" date="2024-03" db="EMBL/GenBank/DDBJ databases">
        <title>Human intestinal bacterial collection.</title>
        <authorList>
            <person name="Pauvert C."/>
            <person name="Hitch T.C.A."/>
            <person name="Clavel T."/>
        </authorList>
    </citation>
    <scope>NUCLEOTIDE SEQUENCE [LARGE SCALE GENOMIC DNA]</scope>
    <source>
        <strain evidence="1 2">CLA-SR-H021</strain>
    </source>
</reference>